<dbReference type="SUPFAM" id="SSF53850">
    <property type="entry name" value="Periplasmic binding protein-like II"/>
    <property type="match status" value="1"/>
</dbReference>
<dbReference type="PANTHER" id="PTHR30429">
    <property type="entry name" value="D-METHIONINE-BINDING LIPOPROTEIN METQ"/>
    <property type="match status" value="1"/>
</dbReference>
<keyword evidence="2" id="KW-0732">Signal</keyword>
<evidence type="ECO:0000313" key="8">
    <source>
        <dbReference type="Proteomes" id="UP001478862"/>
    </source>
</evidence>
<gene>
    <name evidence="7" type="ORF">ABNX05_12540</name>
</gene>
<keyword evidence="3" id="KW-0472">Membrane</keyword>
<dbReference type="Pfam" id="PF03180">
    <property type="entry name" value="Lipoprotein_9"/>
    <property type="match status" value="1"/>
</dbReference>
<evidence type="ECO:0000256" key="4">
    <source>
        <dbReference type="ARBA" id="ARBA00023139"/>
    </source>
</evidence>
<sequence length="270" mass="29788">MRTIWGLLVGALVIGLLVGCTNKGEASKDETVTSLKVGAANVPHAEVLEYLAKDLEKDGVKLDISILKDAVQTNQQTADGELDFNYFQHIPFLEQTNKESHLDLVSVKGIHIEPFGVYAKKIKNINDLPQNAKVSVPNDVVNFSRALLLFQNNGLIELNKAKENDFTIEDITKNKKNIQFIGVDSQLLARSLDDVDASAINTNYALEGGYNPVEDALIIEGPESPYVNIIATTKEKQNDPAIQTVVKWLTSEKARTFFEDQYKGAVVPAF</sequence>
<keyword evidence="5 6" id="KW-0449">Lipoprotein</keyword>
<dbReference type="InterPro" id="IPR004872">
    <property type="entry name" value="Lipoprotein_NlpA"/>
</dbReference>
<accession>A0ABV1MSG2</accession>
<evidence type="ECO:0000256" key="6">
    <source>
        <dbReference type="PIRNR" id="PIRNR002854"/>
    </source>
</evidence>
<dbReference type="Gene3D" id="3.40.190.10">
    <property type="entry name" value="Periplasmic binding protein-like II"/>
    <property type="match status" value="2"/>
</dbReference>
<evidence type="ECO:0000256" key="5">
    <source>
        <dbReference type="ARBA" id="ARBA00023288"/>
    </source>
</evidence>
<comment type="caution">
    <text evidence="7">The sequence shown here is derived from an EMBL/GenBank/DDBJ whole genome shotgun (WGS) entry which is preliminary data.</text>
</comment>
<dbReference type="Proteomes" id="UP001478862">
    <property type="component" value="Unassembled WGS sequence"/>
</dbReference>
<evidence type="ECO:0000256" key="1">
    <source>
        <dbReference type="ARBA" id="ARBA00004635"/>
    </source>
</evidence>
<dbReference type="PANTHER" id="PTHR30429:SF0">
    <property type="entry name" value="METHIONINE-BINDING LIPOPROTEIN METQ"/>
    <property type="match status" value="1"/>
</dbReference>
<keyword evidence="8" id="KW-1185">Reference proteome</keyword>
<comment type="subcellular location">
    <subcellularLocation>
        <location evidence="1">Membrane</location>
        <topology evidence="1">Lipid-anchor</topology>
    </subcellularLocation>
</comment>
<comment type="similarity">
    <text evidence="6">Belongs to the nlpA lipoprotein family.</text>
</comment>
<reference evidence="7 8" key="1">
    <citation type="submission" date="2024-06" db="EMBL/GenBank/DDBJ databases">
        <title>Lysinibacillus zambalefons sp. nov., a Novel Firmicute Isolated from the Poon Bato Zambales Hyperalkaline Spring.</title>
        <authorList>
            <person name="Aja J.A."/>
            <person name="Lazaro J.E.H."/>
            <person name="Llorin L.D."/>
            <person name="Lim K.R."/>
            <person name="Teodosio J."/>
            <person name="Dalisay D.S."/>
        </authorList>
    </citation>
    <scope>NUCLEOTIDE SEQUENCE [LARGE SCALE GENOMIC DNA]</scope>
    <source>
        <strain evidence="7 8">M3</strain>
    </source>
</reference>
<evidence type="ECO:0000256" key="2">
    <source>
        <dbReference type="ARBA" id="ARBA00022729"/>
    </source>
</evidence>
<dbReference type="PROSITE" id="PS51257">
    <property type="entry name" value="PROKAR_LIPOPROTEIN"/>
    <property type="match status" value="1"/>
</dbReference>
<dbReference type="EMBL" id="JBEGDG010000008">
    <property type="protein sequence ID" value="MEQ6355450.1"/>
    <property type="molecule type" value="Genomic_DNA"/>
</dbReference>
<dbReference type="PIRSF" id="PIRSF002854">
    <property type="entry name" value="MetQ"/>
    <property type="match status" value="1"/>
</dbReference>
<name>A0ABV1MSG2_9BACI</name>
<keyword evidence="4" id="KW-0564">Palmitate</keyword>
<evidence type="ECO:0000313" key="7">
    <source>
        <dbReference type="EMBL" id="MEQ6355450.1"/>
    </source>
</evidence>
<dbReference type="RefSeq" id="WP_349660055.1">
    <property type="nucleotide sequence ID" value="NZ_JBEGDG010000008.1"/>
</dbReference>
<evidence type="ECO:0000256" key="3">
    <source>
        <dbReference type="ARBA" id="ARBA00023136"/>
    </source>
</evidence>
<proteinExistence type="inferred from homology"/>
<organism evidence="7 8">
    <name type="scientific">Lysinibacillus zambalensis</name>
    <dbReference type="NCBI Taxonomy" id="3160866"/>
    <lineage>
        <taxon>Bacteria</taxon>
        <taxon>Bacillati</taxon>
        <taxon>Bacillota</taxon>
        <taxon>Bacilli</taxon>
        <taxon>Bacillales</taxon>
        <taxon>Bacillaceae</taxon>
        <taxon>Lysinibacillus</taxon>
    </lineage>
</organism>
<protein>
    <recommendedName>
        <fullName evidence="6">Lipoprotein</fullName>
    </recommendedName>
</protein>